<evidence type="ECO:0000256" key="1">
    <source>
        <dbReference type="SAM" id="MobiDB-lite"/>
    </source>
</evidence>
<dbReference type="Proteomes" id="UP000000589">
    <property type="component" value="Chromosome 15"/>
</dbReference>
<reference evidence="2" key="3">
    <citation type="submission" date="2025-05" db="UniProtKB">
        <authorList>
            <consortium name="Ensembl"/>
        </authorList>
    </citation>
    <scope>IDENTIFICATION</scope>
    <source>
        <strain evidence="2">C57BL/6J</strain>
    </source>
</reference>
<gene>
    <name evidence="2 3" type="primary">Racgap1</name>
</gene>
<proteinExistence type="predicted"/>
<dbReference type="Bgee" id="ENSMUSG00000023015">
    <property type="expression patterns" value="Expressed in ventricular zone and 234 other cell types or tissues"/>
</dbReference>
<dbReference type="Ensembl" id="ENSMUST00000164983.8">
    <property type="protein sequence ID" value="ENSMUSP00000132471.2"/>
    <property type="gene ID" value="ENSMUSG00000023015.15"/>
</dbReference>
<reference evidence="2 4" key="1">
    <citation type="journal article" date="2009" name="PLoS Biol.">
        <title>Lineage-specific biology revealed by a finished genome assembly of the mouse.</title>
        <authorList>
            <consortium name="Mouse Genome Sequencing Consortium"/>
            <person name="Church D.M."/>
            <person name="Goodstadt L."/>
            <person name="Hillier L.W."/>
            <person name="Zody M.C."/>
            <person name="Goldstein S."/>
            <person name="She X."/>
            <person name="Bult C.J."/>
            <person name="Agarwala R."/>
            <person name="Cherry J.L."/>
            <person name="DiCuccio M."/>
            <person name="Hlavina W."/>
            <person name="Kapustin Y."/>
            <person name="Meric P."/>
            <person name="Maglott D."/>
            <person name="Birtle Z."/>
            <person name="Marques A.C."/>
            <person name="Graves T."/>
            <person name="Zhou S."/>
            <person name="Teague B."/>
            <person name="Potamousis K."/>
            <person name="Churas C."/>
            <person name="Place M."/>
            <person name="Herschleb J."/>
            <person name="Runnheim R."/>
            <person name="Forrest D."/>
            <person name="Amos-Landgraf J."/>
            <person name="Schwartz D.C."/>
            <person name="Cheng Z."/>
            <person name="Lindblad-Toh K."/>
            <person name="Eichler E.E."/>
            <person name="Ponting C.P."/>
        </authorList>
    </citation>
    <scope>NUCLEOTIDE SEQUENCE [LARGE SCALE GENOMIC DNA]</scope>
    <source>
        <strain evidence="2 4">C57BL/6J</strain>
    </source>
</reference>
<dbReference type="GeneTree" id="ENSGT00940000154610"/>
<dbReference type="AlphaFoldDB" id="E9Q071"/>
<reference evidence="2" key="2">
    <citation type="journal article" date="2011" name="PLoS Biol.">
        <title>Modernizing reference genome assemblies.</title>
        <authorList>
            <person name="Church D.M."/>
            <person name="Schneider V.A."/>
            <person name="Graves T."/>
            <person name="Auger K."/>
            <person name="Cunningham F."/>
            <person name="Bouk N."/>
            <person name="Chen H.C."/>
            <person name="Agarwala R."/>
            <person name="McLaren W.M."/>
            <person name="Ritchie G.R."/>
            <person name="Albracht D."/>
            <person name="Kremitzki M."/>
            <person name="Rock S."/>
            <person name="Kotkiewicz H."/>
            <person name="Kremitzki C."/>
            <person name="Wollam A."/>
            <person name="Trani L."/>
            <person name="Fulton L."/>
            <person name="Fulton R."/>
            <person name="Matthews L."/>
            <person name="Whitehead S."/>
            <person name="Chow W."/>
            <person name="Torrance J."/>
            <person name="Dunn M."/>
            <person name="Harden G."/>
            <person name="Threadgold G."/>
            <person name="Wood J."/>
            <person name="Collins J."/>
            <person name="Heath P."/>
            <person name="Griffiths G."/>
            <person name="Pelan S."/>
            <person name="Grafham D."/>
            <person name="Eichler E.E."/>
            <person name="Weinstock G."/>
            <person name="Mardis E.R."/>
            <person name="Wilson R.K."/>
            <person name="Howe K."/>
            <person name="Flicek P."/>
            <person name="Hubbard T."/>
        </authorList>
    </citation>
    <scope>NUCLEOTIDE SEQUENCE [LARGE SCALE GENOMIC DNA]</scope>
    <source>
        <strain evidence="2">C57BL/6J</strain>
    </source>
</reference>
<protein>
    <submittedName>
        <fullName evidence="2">Rac GTPase-activating protein 1</fullName>
    </submittedName>
</protein>
<dbReference type="ExpressionAtlas" id="E9Q071">
    <property type="expression patterns" value="baseline and differential"/>
</dbReference>
<dbReference type="SMR" id="E9Q071"/>
<dbReference type="Ensembl" id="ENSMUST00000165730.8">
    <property type="protein sequence ID" value="ENSMUSP00000130282.2"/>
    <property type="gene ID" value="ENSMUSG00000023015.15"/>
</dbReference>
<keyword evidence="4" id="KW-1185">Reference proteome</keyword>
<accession>E9Q071</accession>
<dbReference type="HOGENOM" id="CLU_2721576_0_0_1"/>
<dbReference type="Antibodypedia" id="14118">
    <property type="antibodies" value="602 antibodies from 41 providers"/>
</dbReference>
<dbReference type="MGI" id="MGI:1349423">
    <property type="gene designation" value="Racgap1"/>
</dbReference>
<sequence length="72" mass="8157">MDTTMVNLWTLFEQLVRRMEIINEGNESSCEGLRGLPKEVSKNQPGAGEIQRPIVESRDWAERPGREAEACP</sequence>
<feature type="region of interest" description="Disordered" evidence="1">
    <location>
        <begin position="33"/>
        <end position="72"/>
    </location>
</feature>
<evidence type="ECO:0000313" key="2">
    <source>
        <dbReference type="Ensembl" id="ENSMUSP00000132471.2"/>
    </source>
</evidence>
<evidence type="ECO:0000313" key="4">
    <source>
        <dbReference type="Proteomes" id="UP000000589"/>
    </source>
</evidence>
<name>E9Q071_MOUSE</name>
<dbReference type="VEuPathDB" id="HostDB:ENSMUSG00000023015"/>
<organism evidence="2 4">
    <name type="scientific">Mus musculus</name>
    <name type="common">Mouse</name>
    <dbReference type="NCBI Taxonomy" id="10090"/>
    <lineage>
        <taxon>Eukaryota</taxon>
        <taxon>Metazoa</taxon>
        <taxon>Chordata</taxon>
        <taxon>Craniata</taxon>
        <taxon>Vertebrata</taxon>
        <taxon>Euteleostomi</taxon>
        <taxon>Mammalia</taxon>
        <taxon>Eutheria</taxon>
        <taxon>Euarchontoglires</taxon>
        <taxon>Glires</taxon>
        <taxon>Rodentia</taxon>
        <taxon>Myomorpha</taxon>
        <taxon>Muroidea</taxon>
        <taxon>Muridae</taxon>
        <taxon>Murinae</taxon>
        <taxon>Mus</taxon>
        <taxon>Mus</taxon>
    </lineage>
</organism>
<evidence type="ECO:0000313" key="3">
    <source>
        <dbReference type="MGI" id="MGI:1349423"/>
    </source>
</evidence>
<feature type="compositionally biased region" description="Basic and acidic residues" evidence="1">
    <location>
        <begin position="55"/>
        <end position="72"/>
    </location>
</feature>
<dbReference type="AGR" id="MGI:1349423"/>